<proteinExistence type="inferred from homology"/>
<dbReference type="PANTHER" id="PTHR11505">
    <property type="entry name" value="L1 TRANSPOSABLE ELEMENT-RELATED"/>
    <property type="match status" value="1"/>
</dbReference>
<evidence type="ECO:0000256" key="1">
    <source>
        <dbReference type="ARBA" id="ARBA00022553"/>
    </source>
</evidence>
<evidence type="ECO:0000256" key="3">
    <source>
        <dbReference type="ARBA" id="ARBA00073056"/>
    </source>
</evidence>
<feature type="region of interest" description="Disordered" evidence="6">
    <location>
        <begin position="355"/>
        <end position="550"/>
    </location>
</feature>
<evidence type="ECO:0000256" key="2">
    <source>
        <dbReference type="ARBA" id="ARBA00061640"/>
    </source>
</evidence>
<name>A0A8C2V0Z3_CHILA</name>
<dbReference type="InterPro" id="IPR043636">
    <property type="entry name" value="L1_RRM_dom"/>
</dbReference>
<accession>A0A8C2V0Z3</accession>
<feature type="domain" description="L1 transposable element dsRBD-like" evidence="8">
    <location>
        <begin position="240"/>
        <end position="302"/>
    </location>
</feature>
<feature type="compositionally biased region" description="Basic residues" evidence="6">
    <location>
        <begin position="129"/>
        <end position="138"/>
    </location>
</feature>
<evidence type="ECO:0000256" key="5">
    <source>
        <dbReference type="SAM" id="Coils"/>
    </source>
</evidence>
<dbReference type="Ensembl" id="ENSCLAT00000007854.1">
    <property type="protein sequence ID" value="ENSCLAP00000007734.1"/>
    <property type="gene ID" value="ENSCLAG00000005428.1"/>
</dbReference>
<protein>
    <recommendedName>
        <fullName evidence="3">LINE-1 type transposase domain-containing protein 1</fullName>
    </recommendedName>
    <alternativeName>
        <fullName evidence="4">ES cell-associated protein 11</fullName>
    </alternativeName>
</protein>
<evidence type="ECO:0000259" key="8">
    <source>
        <dbReference type="Pfam" id="PF17490"/>
    </source>
</evidence>
<dbReference type="InterPro" id="IPR004244">
    <property type="entry name" value="Transposase_22"/>
</dbReference>
<organism evidence="9 10">
    <name type="scientific">Chinchilla lanigera</name>
    <name type="common">Long-tailed chinchilla</name>
    <name type="synonym">Chinchilla villidera</name>
    <dbReference type="NCBI Taxonomy" id="34839"/>
    <lineage>
        <taxon>Eukaryota</taxon>
        <taxon>Metazoa</taxon>
        <taxon>Chordata</taxon>
        <taxon>Craniata</taxon>
        <taxon>Vertebrata</taxon>
        <taxon>Euteleostomi</taxon>
        <taxon>Mammalia</taxon>
        <taxon>Eutheria</taxon>
        <taxon>Euarchontoglires</taxon>
        <taxon>Glires</taxon>
        <taxon>Rodentia</taxon>
        <taxon>Hystricomorpha</taxon>
        <taxon>Chinchillidae</taxon>
        <taxon>Chinchilla</taxon>
    </lineage>
</organism>
<dbReference type="FunFam" id="3.30.250.20:FF:000002">
    <property type="entry name" value="LINE1 type transposase domain containing 1"/>
    <property type="match status" value="2"/>
</dbReference>
<feature type="coiled-coil region" evidence="5">
    <location>
        <begin position="662"/>
        <end position="703"/>
    </location>
</feature>
<feature type="compositionally biased region" description="Basic and acidic residues" evidence="6">
    <location>
        <begin position="185"/>
        <end position="199"/>
    </location>
</feature>
<feature type="region of interest" description="Disordered" evidence="6">
    <location>
        <begin position="307"/>
        <end position="338"/>
    </location>
</feature>
<dbReference type="AlphaFoldDB" id="A0A8C2V0Z3"/>
<dbReference type="InterPro" id="IPR035300">
    <property type="entry name" value="L1_dsRBD"/>
</dbReference>
<evidence type="ECO:0000256" key="4">
    <source>
        <dbReference type="ARBA" id="ARBA00080263"/>
    </source>
</evidence>
<feature type="domain" description="L1 transposable element RRM" evidence="7">
    <location>
        <begin position="713"/>
        <end position="807"/>
    </location>
</feature>
<feature type="compositionally biased region" description="Basic and acidic residues" evidence="6">
    <location>
        <begin position="109"/>
        <end position="120"/>
    </location>
</feature>
<feature type="compositionally biased region" description="Acidic residues" evidence="6">
    <location>
        <begin position="376"/>
        <end position="486"/>
    </location>
</feature>
<feature type="domain" description="L1 transposable element dsRBD-like" evidence="8">
    <location>
        <begin position="812"/>
        <end position="873"/>
    </location>
</feature>
<dbReference type="Pfam" id="PF17490">
    <property type="entry name" value="Tnp_22_dsRBD"/>
    <property type="match status" value="2"/>
</dbReference>
<feature type="region of interest" description="Disordered" evidence="6">
    <location>
        <begin position="1"/>
        <end position="46"/>
    </location>
</feature>
<dbReference type="FunFam" id="3.30.70.1820:FF:000002">
    <property type="entry name" value="LINE-1 retrotransposable element ORF1 protein"/>
    <property type="match status" value="1"/>
</dbReference>
<sequence>MPGIRAKLARAAKGQEEVHRRGKRALTERAGATALEPAYEDASGGDRNELTFLKEGQDLVFEEMVQTLTRNIRKLLEAKITPEVKNSKSSSSRKGRQEVKHLTSPKMQLVEKTEDSKVGENTESLISKQKPRERRRKSDKAQTHNRGQGKKLSAKDKVRKRVGGASHRKEGRRNRDAPVQALQGECREGAEREPGKKVGARRNLEGLREADTAVKEERLEERPLRAEGATLTLAADFPATLEVSRQWAQIFSILGENGLDPRFLCKVELAFKCDGEIQTFSDLQSLREFTSQKASMKDLLKDVFAHSAGSHGEGRHGGPQRKGDNPSKASKCGAGDPASDGLNFLFIKEVKVAGPEGRSAAPSEWKGKESSKVEEQEALWLEEEEENSGEEEEEEEQEEETSGEEEEEEEEQEEETSGEEEEEEISGEEEEEEAQEEETLGEEEEEDSTGEEEEEEEQEEETSGEEEGEDSTGAEEEGDSETEVQQEGEGSSGMEEEELEQQEAGGSPSTEGEEAPPLREELVCLPSVGKKEKPVQPGEEHRVEEEEDEIAAGRGHGIEIRGPTLHWSALSKPLEGCSGEHRLGSWANLSTPLGVPKFLGKTEKERHKALQREKLTSEEADFIQETEENFRRSVMSIFREMREQIERIRSRHPDISEIKPSVDALNSRVGKLEERMSHVDDQMEELSKDAARMSRQLVKSEKLRAREDEFRSSNIRVIGVPEKDRKTNEAEDIIKEIIKENFPELRMGSGLEVVSAQRVPSRVDERKLTPRHILVTFWSPSEREKILKASREREVTFRGRSIRLTADFSLSTLDARSQWCDIINVLHRNGFHPRIRYPAKLTFDFEGNTRTFFDTDEFRRFVSHVPSLKGLLENVL</sequence>
<evidence type="ECO:0000313" key="10">
    <source>
        <dbReference type="Proteomes" id="UP000694398"/>
    </source>
</evidence>
<keyword evidence="1" id="KW-0597">Phosphoprotein</keyword>
<evidence type="ECO:0000256" key="6">
    <source>
        <dbReference type="SAM" id="MobiDB-lite"/>
    </source>
</evidence>
<feature type="compositionally biased region" description="Basic and acidic residues" evidence="6">
    <location>
        <begin position="365"/>
        <end position="375"/>
    </location>
</feature>
<dbReference type="GeneTree" id="ENSGT01050000244818"/>
<comment type="similarity">
    <text evidence="2">Belongs to the transposase 22 family.</text>
</comment>
<evidence type="ECO:0000259" key="7">
    <source>
        <dbReference type="Pfam" id="PF02994"/>
    </source>
</evidence>
<dbReference type="OMA" id="KGFNPRI"/>
<keyword evidence="10" id="KW-1185">Reference proteome</keyword>
<dbReference type="Gene3D" id="3.30.70.1820">
    <property type="entry name" value="L1 transposable element, RRM domain"/>
    <property type="match status" value="1"/>
</dbReference>
<evidence type="ECO:0000313" key="9">
    <source>
        <dbReference type="Ensembl" id="ENSCLAP00000007734.1"/>
    </source>
</evidence>
<keyword evidence="5" id="KW-0175">Coiled coil</keyword>
<dbReference type="Proteomes" id="UP000694398">
    <property type="component" value="Unassembled WGS sequence"/>
</dbReference>
<feature type="region of interest" description="Disordered" evidence="6">
    <location>
        <begin position="82"/>
        <end position="199"/>
    </location>
</feature>
<reference evidence="9" key="2">
    <citation type="submission" date="2025-09" db="UniProtKB">
        <authorList>
            <consortium name="Ensembl"/>
        </authorList>
    </citation>
    <scope>IDENTIFICATION</scope>
</reference>
<dbReference type="Pfam" id="PF02994">
    <property type="entry name" value="Transposase_22"/>
    <property type="match status" value="1"/>
</dbReference>
<reference evidence="9" key="1">
    <citation type="submission" date="2025-08" db="UniProtKB">
        <authorList>
            <consortium name="Ensembl"/>
        </authorList>
    </citation>
    <scope>IDENTIFICATION</scope>
</reference>
<feature type="compositionally biased region" description="Basic and acidic residues" evidence="6">
    <location>
        <begin position="529"/>
        <end position="544"/>
    </location>
</feature>
<dbReference type="InterPro" id="IPR042566">
    <property type="entry name" value="L1_C"/>
</dbReference>
<feature type="compositionally biased region" description="Basic and acidic residues" evidence="6">
    <location>
        <begin position="312"/>
        <end position="325"/>
    </location>
</feature>
<dbReference type="Gene3D" id="3.30.250.20">
    <property type="entry name" value="L1 transposable element, C-terminal domain"/>
    <property type="match status" value="2"/>
</dbReference>